<sequence length="145" mass="16222">MCFVGCPCAVKSSSSYNLYRQWKHQTVGRNIWKRRTASETLAVNPAPINVPLSLSPSFCSLRSWKRPRNSGSRGSNGRCHCAEPTCLQRECRGAAAGVDEPLRERRPRGISCLLVQVRVSGPRRLVFQRRGADGQTEQHGLHFCL</sequence>
<keyword evidence="2" id="KW-1185">Reference proteome</keyword>
<name>A0AAD7WN02_9TELE</name>
<gene>
    <name evidence="1" type="ORF">AAFF_G00363900</name>
</gene>
<dbReference type="AlphaFoldDB" id="A0AAD7WN02"/>
<reference evidence="1" key="1">
    <citation type="journal article" date="2023" name="Science">
        <title>Genome structures resolve the early diversification of teleost fishes.</title>
        <authorList>
            <person name="Parey E."/>
            <person name="Louis A."/>
            <person name="Montfort J."/>
            <person name="Bouchez O."/>
            <person name="Roques C."/>
            <person name="Iampietro C."/>
            <person name="Lluch J."/>
            <person name="Castinel A."/>
            <person name="Donnadieu C."/>
            <person name="Desvignes T."/>
            <person name="Floi Bucao C."/>
            <person name="Jouanno E."/>
            <person name="Wen M."/>
            <person name="Mejri S."/>
            <person name="Dirks R."/>
            <person name="Jansen H."/>
            <person name="Henkel C."/>
            <person name="Chen W.J."/>
            <person name="Zahm M."/>
            <person name="Cabau C."/>
            <person name="Klopp C."/>
            <person name="Thompson A.W."/>
            <person name="Robinson-Rechavi M."/>
            <person name="Braasch I."/>
            <person name="Lecointre G."/>
            <person name="Bobe J."/>
            <person name="Postlethwait J.H."/>
            <person name="Berthelot C."/>
            <person name="Roest Crollius H."/>
            <person name="Guiguen Y."/>
        </authorList>
    </citation>
    <scope>NUCLEOTIDE SEQUENCE</scope>
    <source>
        <strain evidence="1">NC1722</strain>
    </source>
</reference>
<dbReference type="EMBL" id="JAINUG010000062">
    <property type="protein sequence ID" value="KAJ8402718.1"/>
    <property type="molecule type" value="Genomic_DNA"/>
</dbReference>
<protein>
    <submittedName>
        <fullName evidence="1">Uncharacterized protein</fullName>
    </submittedName>
</protein>
<proteinExistence type="predicted"/>
<organism evidence="1 2">
    <name type="scientific">Aldrovandia affinis</name>
    <dbReference type="NCBI Taxonomy" id="143900"/>
    <lineage>
        <taxon>Eukaryota</taxon>
        <taxon>Metazoa</taxon>
        <taxon>Chordata</taxon>
        <taxon>Craniata</taxon>
        <taxon>Vertebrata</taxon>
        <taxon>Euteleostomi</taxon>
        <taxon>Actinopterygii</taxon>
        <taxon>Neopterygii</taxon>
        <taxon>Teleostei</taxon>
        <taxon>Notacanthiformes</taxon>
        <taxon>Halosauridae</taxon>
        <taxon>Aldrovandia</taxon>
    </lineage>
</organism>
<dbReference type="Proteomes" id="UP001221898">
    <property type="component" value="Unassembled WGS sequence"/>
</dbReference>
<evidence type="ECO:0000313" key="1">
    <source>
        <dbReference type="EMBL" id="KAJ8402718.1"/>
    </source>
</evidence>
<accession>A0AAD7WN02</accession>
<comment type="caution">
    <text evidence="1">The sequence shown here is derived from an EMBL/GenBank/DDBJ whole genome shotgun (WGS) entry which is preliminary data.</text>
</comment>
<evidence type="ECO:0000313" key="2">
    <source>
        <dbReference type="Proteomes" id="UP001221898"/>
    </source>
</evidence>